<comment type="caution">
    <text evidence="3">The sequence shown here is derived from an EMBL/GenBank/DDBJ whole genome shotgun (WGS) entry which is preliminary data.</text>
</comment>
<dbReference type="Proteomes" id="UP000735302">
    <property type="component" value="Unassembled WGS sequence"/>
</dbReference>
<keyword evidence="1" id="KW-0853">WD repeat</keyword>
<dbReference type="InterPro" id="IPR050630">
    <property type="entry name" value="WD_repeat_EMAP"/>
</dbReference>
<organism evidence="3 4">
    <name type="scientific">Plakobranchus ocellatus</name>
    <dbReference type="NCBI Taxonomy" id="259542"/>
    <lineage>
        <taxon>Eukaryota</taxon>
        <taxon>Metazoa</taxon>
        <taxon>Spiralia</taxon>
        <taxon>Lophotrochozoa</taxon>
        <taxon>Mollusca</taxon>
        <taxon>Gastropoda</taxon>
        <taxon>Heterobranchia</taxon>
        <taxon>Euthyneura</taxon>
        <taxon>Panpulmonata</taxon>
        <taxon>Sacoglossa</taxon>
        <taxon>Placobranchoidea</taxon>
        <taxon>Plakobranchidae</taxon>
        <taxon>Plakobranchus</taxon>
    </lineage>
</organism>
<keyword evidence="2" id="KW-0677">Repeat</keyword>
<protein>
    <submittedName>
        <fullName evidence="3">Echinoderm microtubule-associated protein-like</fullName>
    </submittedName>
</protein>
<keyword evidence="4" id="KW-1185">Reference proteome</keyword>
<dbReference type="GO" id="GO:0000226">
    <property type="term" value="P:microtubule cytoskeleton organization"/>
    <property type="evidence" value="ECO:0007669"/>
    <property type="project" value="TreeGrafter"/>
</dbReference>
<feature type="non-terminal residue" evidence="3">
    <location>
        <position position="1"/>
    </location>
</feature>
<dbReference type="Pfam" id="PF03451">
    <property type="entry name" value="HELP"/>
    <property type="match status" value="1"/>
</dbReference>
<dbReference type="EMBL" id="BLXT01007571">
    <property type="protein sequence ID" value="GFO40006.1"/>
    <property type="molecule type" value="Genomic_DNA"/>
</dbReference>
<sequence length="88" mass="10104">EVSISKISYFVSEFFPPTTIEDDDDGSRPDKKLRLDWVYGFRGRDVKQNLVVLPSSGELVYFVAAVVVLYDRKFSSQKHYLGHSEEVT</sequence>
<dbReference type="InterPro" id="IPR005108">
    <property type="entry name" value="HELP"/>
</dbReference>
<dbReference type="InterPro" id="IPR015943">
    <property type="entry name" value="WD40/YVTN_repeat-like_dom_sf"/>
</dbReference>
<proteinExistence type="predicted"/>
<dbReference type="PANTHER" id="PTHR13720:SF55">
    <property type="entry name" value="ECHINODERM MICROTUBULE-ASSOCIATED PROTEIN-LIKE CG42247"/>
    <property type="match status" value="1"/>
</dbReference>
<evidence type="ECO:0000313" key="4">
    <source>
        <dbReference type="Proteomes" id="UP000735302"/>
    </source>
</evidence>
<dbReference type="PANTHER" id="PTHR13720">
    <property type="entry name" value="WD-40 REPEAT PROTEIN"/>
    <property type="match status" value="1"/>
</dbReference>
<dbReference type="AlphaFoldDB" id="A0AAV4D7T2"/>
<feature type="non-terminal residue" evidence="3">
    <location>
        <position position="88"/>
    </location>
</feature>
<dbReference type="GO" id="GO:0072686">
    <property type="term" value="C:mitotic spindle"/>
    <property type="evidence" value="ECO:0007669"/>
    <property type="project" value="TreeGrafter"/>
</dbReference>
<gene>
    <name evidence="3" type="ORF">PoB_006651100</name>
</gene>
<evidence type="ECO:0000256" key="2">
    <source>
        <dbReference type="ARBA" id="ARBA00022737"/>
    </source>
</evidence>
<name>A0AAV4D7T2_9GAST</name>
<dbReference type="GO" id="GO:0008017">
    <property type="term" value="F:microtubule binding"/>
    <property type="evidence" value="ECO:0007669"/>
    <property type="project" value="TreeGrafter"/>
</dbReference>
<accession>A0AAV4D7T2</accession>
<dbReference type="Gene3D" id="2.130.10.10">
    <property type="entry name" value="YVTN repeat-like/Quinoprotein amine dehydrogenase"/>
    <property type="match status" value="2"/>
</dbReference>
<reference evidence="3 4" key="1">
    <citation type="journal article" date="2021" name="Elife">
        <title>Chloroplast acquisition without the gene transfer in kleptoplastic sea slugs, Plakobranchus ocellatus.</title>
        <authorList>
            <person name="Maeda T."/>
            <person name="Takahashi S."/>
            <person name="Yoshida T."/>
            <person name="Shimamura S."/>
            <person name="Takaki Y."/>
            <person name="Nagai Y."/>
            <person name="Toyoda A."/>
            <person name="Suzuki Y."/>
            <person name="Arimoto A."/>
            <person name="Ishii H."/>
            <person name="Satoh N."/>
            <person name="Nishiyama T."/>
            <person name="Hasebe M."/>
            <person name="Maruyama T."/>
            <person name="Minagawa J."/>
            <person name="Obokata J."/>
            <person name="Shigenobu S."/>
        </authorList>
    </citation>
    <scope>NUCLEOTIDE SEQUENCE [LARGE SCALE GENOMIC DNA]</scope>
</reference>
<evidence type="ECO:0000256" key="1">
    <source>
        <dbReference type="ARBA" id="ARBA00022574"/>
    </source>
</evidence>
<evidence type="ECO:0000313" key="3">
    <source>
        <dbReference type="EMBL" id="GFO40006.1"/>
    </source>
</evidence>